<dbReference type="InterPro" id="IPR006139">
    <property type="entry name" value="D-isomer_2_OHA_DH_cat_dom"/>
</dbReference>
<dbReference type="InterPro" id="IPR045626">
    <property type="entry name" value="PGDH_ASB_dom"/>
</dbReference>
<keyword evidence="9" id="KW-0718">Serine biosynthesis</keyword>
<feature type="domain" description="ACT" evidence="10">
    <location>
        <begin position="452"/>
        <end position="524"/>
    </location>
</feature>
<dbReference type="PROSITE" id="PS00671">
    <property type="entry name" value="D_2_HYDROXYACID_DH_3"/>
    <property type="match status" value="1"/>
</dbReference>
<evidence type="ECO:0000256" key="1">
    <source>
        <dbReference type="ARBA" id="ARBA00003800"/>
    </source>
</evidence>
<dbReference type="Gene3D" id="3.30.1330.90">
    <property type="entry name" value="D-3-phosphoglycerate dehydrogenase, domain 3"/>
    <property type="match status" value="1"/>
</dbReference>
<dbReference type="Pfam" id="PF01842">
    <property type="entry name" value="ACT"/>
    <property type="match status" value="1"/>
</dbReference>
<dbReference type="EC" id="1.1.1.95" evidence="9"/>
<comment type="function">
    <text evidence="1">Catalyzes the reversible oxidation of 3-phospho-D-glycerate to 3-phosphonooxypyruvate, the first step of the phosphorylated L-serine biosynthesis pathway. Also catalyzes the reversible oxidation of 2-hydroxyglutarate to 2-oxoglutarate.</text>
</comment>
<evidence type="ECO:0000256" key="5">
    <source>
        <dbReference type="ARBA" id="ARBA00023002"/>
    </source>
</evidence>
<dbReference type="InterPro" id="IPR006236">
    <property type="entry name" value="PGDH"/>
</dbReference>
<dbReference type="GO" id="GO:0006564">
    <property type="term" value="P:L-serine biosynthetic process"/>
    <property type="evidence" value="ECO:0007669"/>
    <property type="project" value="UniProtKB-UniRule"/>
</dbReference>
<protein>
    <recommendedName>
        <fullName evidence="4 9">D-3-phosphoglycerate dehydrogenase</fullName>
        <ecNumber evidence="9">1.1.1.95</ecNumber>
    </recommendedName>
</protein>
<keyword evidence="12" id="KW-1185">Reference proteome</keyword>
<dbReference type="SUPFAM" id="SSF51735">
    <property type="entry name" value="NAD(P)-binding Rossmann-fold domains"/>
    <property type="match status" value="1"/>
</dbReference>
<dbReference type="Pfam" id="PF00389">
    <property type="entry name" value="2-Hacid_dh"/>
    <property type="match status" value="1"/>
</dbReference>
<keyword evidence="9" id="KW-0028">Amino-acid biosynthesis</keyword>
<keyword evidence="6 9" id="KW-0520">NAD</keyword>
<comment type="catalytic activity">
    <reaction evidence="8 9">
        <text>(2R)-3-phosphoglycerate + NAD(+) = 3-phosphooxypyruvate + NADH + H(+)</text>
        <dbReference type="Rhea" id="RHEA:12641"/>
        <dbReference type="ChEBI" id="CHEBI:15378"/>
        <dbReference type="ChEBI" id="CHEBI:18110"/>
        <dbReference type="ChEBI" id="CHEBI:57540"/>
        <dbReference type="ChEBI" id="CHEBI:57945"/>
        <dbReference type="ChEBI" id="CHEBI:58272"/>
        <dbReference type="EC" id="1.1.1.95"/>
    </reaction>
</comment>
<dbReference type="SUPFAM" id="SSF52283">
    <property type="entry name" value="Formate/glycerate dehydrogenase catalytic domain-like"/>
    <property type="match status" value="1"/>
</dbReference>
<dbReference type="PROSITE" id="PS00670">
    <property type="entry name" value="D_2_HYDROXYACID_DH_2"/>
    <property type="match status" value="1"/>
</dbReference>
<evidence type="ECO:0000256" key="2">
    <source>
        <dbReference type="ARBA" id="ARBA00005216"/>
    </source>
</evidence>
<dbReference type="SUPFAM" id="SSF55021">
    <property type="entry name" value="ACT-like"/>
    <property type="match status" value="1"/>
</dbReference>
<dbReference type="Gene3D" id="3.30.70.260">
    <property type="match status" value="1"/>
</dbReference>
<dbReference type="Proteomes" id="UP000000263">
    <property type="component" value="Chromosome"/>
</dbReference>
<dbReference type="RefSeq" id="WP_011997800.1">
    <property type="nucleotide sequence ID" value="NC_009767.1"/>
</dbReference>
<dbReference type="Pfam" id="PF19304">
    <property type="entry name" value="PGDH_inter"/>
    <property type="match status" value="1"/>
</dbReference>
<dbReference type="HOGENOM" id="CLU_019796_8_1_0"/>
<dbReference type="InterPro" id="IPR006140">
    <property type="entry name" value="D-isomer_DH_NAD-bd"/>
</dbReference>
<comment type="pathway">
    <text evidence="2 9">Amino-acid biosynthesis; L-serine biosynthesis; L-serine from 3-phospho-D-glycerate: step 1/3.</text>
</comment>
<evidence type="ECO:0000313" key="12">
    <source>
        <dbReference type="Proteomes" id="UP000000263"/>
    </source>
</evidence>
<dbReference type="InterPro" id="IPR029009">
    <property type="entry name" value="ASB_dom_sf"/>
</dbReference>
<evidence type="ECO:0000256" key="9">
    <source>
        <dbReference type="RuleBase" id="RU363003"/>
    </source>
</evidence>
<comment type="similarity">
    <text evidence="3 9">Belongs to the D-isomer specific 2-hydroxyacid dehydrogenase family.</text>
</comment>
<dbReference type="InterPro" id="IPR029753">
    <property type="entry name" value="D-isomer_DH_CS"/>
</dbReference>
<evidence type="ECO:0000256" key="7">
    <source>
        <dbReference type="ARBA" id="ARBA00048126"/>
    </source>
</evidence>
<dbReference type="STRING" id="383372.Rcas_0263"/>
<dbReference type="InterPro" id="IPR036291">
    <property type="entry name" value="NAD(P)-bd_dom_sf"/>
</dbReference>
<name>A7NG09_ROSCS</name>
<dbReference type="PROSITE" id="PS51671">
    <property type="entry name" value="ACT"/>
    <property type="match status" value="1"/>
</dbReference>
<dbReference type="PANTHER" id="PTHR42938">
    <property type="entry name" value="FORMATE DEHYDROGENASE 1"/>
    <property type="match status" value="1"/>
</dbReference>
<dbReference type="AlphaFoldDB" id="A7NG09"/>
<evidence type="ECO:0000256" key="3">
    <source>
        <dbReference type="ARBA" id="ARBA00005854"/>
    </source>
</evidence>
<dbReference type="GO" id="GO:0004617">
    <property type="term" value="F:phosphoglycerate dehydrogenase activity"/>
    <property type="evidence" value="ECO:0007669"/>
    <property type="project" value="UniProtKB-UniRule"/>
</dbReference>
<dbReference type="PANTHER" id="PTHR42938:SF47">
    <property type="entry name" value="HYDROXYPYRUVATE REDUCTASE"/>
    <property type="match status" value="1"/>
</dbReference>
<reference evidence="11 12" key="1">
    <citation type="submission" date="2007-08" db="EMBL/GenBank/DDBJ databases">
        <title>Complete sequence of Roseiflexus castenholzii DSM 13941.</title>
        <authorList>
            <consortium name="US DOE Joint Genome Institute"/>
            <person name="Copeland A."/>
            <person name="Lucas S."/>
            <person name="Lapidus A."/>
            <person name="Barry K."/>
            <person name="Glavina del Rio T."/>
            <person name="Dalin E."/>
            <person name="Tice H."/>
            <person name="Pitluck S."/>
            <person name="Thompson L.S."/>
            <person name="Brettin T."/>
            <person name="Bruce D."/>
            <person name="Detter J.C."/>
            <person name="Han C."/>
            <person name="Tapia R."/>
            <person name="Schmutz J."/>
            <person name="Larimer F."/>
            <person name="Land M."/>
            <person name="Hauser L."/>
            <person name="Kyrpides N."/>
            <person name="Mikhailova N."/>
            <person name="Bryant D.A."/>
            <person name="Hanada S."/>
            <person name="Tsukatani Y."/>
            <person name="Richardson P."/>
        </authorList>
    </citation>
    <scope>NUCLEOTIDE SEQUENCE [LARGE SCALE GENOMIC DNA]</scope>
    <source>
        <strain evidence="12">DSM 13941 / HLO8</strain>
    </source>
</reference>
<dbReference type="UniPathway" id="UPA00135">
    <property type="reaction ID" value="UER00196"/>
</dbReference>
<accession>A7NG09</accession>
<evidence type="ECO:0000259" key="10">
    <source>
        <dbReference type="PROSITE" id="PS51671"/>
    </source>
</evidence>
<dbReference type="KEGG" id="rca:Rcas_0263"/>
<evidence type="ECO:0000256" key="6">
    <source>
        <dbReference type="ARBA" id="ARBA00023027"/>
    </source>
</evidence>
<dbReference type="InterPro" id="IPR002912">
    <property type="entry name" value="ACT_dom"/>
</dbReference>
<evidence type="ECO:0000313" key="11">
    <source>
        <dbReference type="EMBL" id="ABU56396.1"/>
    </source>
</evidence>
<dbReference type="GO" id="GO:0051287">
    <property type="term" value="F:NAD binding"/>
    <property type="evidence" value="ECO:0007669"/>
    <property type="project" value="UniProtKB-UniRule"/>
</dbReference>
<sequence>MDRILVAEPIAEEGLARLRAAARVDVRTDLDKAGLIAILPEYDALIVRSATKVTADVLAAGTRLRVVGRAGTGVDNIDLDAATRQGIMVVNAPASNSVAVAELTIGLILSLARHIPQAHSTVVAGKWERNRFMGFEVRNKTLGLVGLGRIGAEVARRARGLEMHVVAYDPVVSTERALQLGVTLAPLEEVLAQADIVSLHVPLIDSTRNLINAMRLAQMKRGAYLINAARGGVVDETALLEAINGGHLAGAALDTYSTEPPVGNPLVGHPRVITLPHLGASTVEAQALTGVDVAEGVLVALSGGSPHYAVNAPYIPPEHRGLVAPYVDLGRRLGMLCAGLVHDPVHNFEIEYRGELATVDTTPVRLAVLQGLLAGTREERVTPVNAPILARELGLKLTEFSTEDAGNFSGLLVLRAQTSDGAREFAGTILRGEPHVVEADGFWVTFVPAGPMLFTYHRDRPGMIGKVGTLLGEADVNIASMDVGRLAPREQAMMVLRLDDPVPPHVIARLREEPDIQHATTLII</sequence>
<dbReference type="FunFam" id="3.30.70.260:FF:000008">
    <property type="entry name" value="D-3-phosphoglycerate dehydrogenase, chloroplastic"/>
    <property type="match status" value="1"/>
</dbReference>
<organism evidence="11 12">
    <name type="scientific">Roseiflexus castenholzii (strain DSM 13941 / HLO8)</name>
    <dbReference type="NCBI Taxonomy" id="383372"/>
    <lineage>
        <taxon>Bacteria</taxon>
        <taxon>Bacillati</taxon>
        <taxon>Chloroflexota</taxon>
        <taxon>Chloroflexia</taxon>
        <taxon>Chloroflexales</taxon>
        <taxon>Roseiflexineae</taxon>
        <taxon>Roseiflexaceae</taxon>
        <taxon>Roseiflexus</taxon>
    </lineage>
</organism>
<dbReference type="FunFam" id="3.40.50.720:FF:000021">
    <property type="entry name" value="D-3-phosphoglycerate dehydrogenase"/>
    <property type="match status" value="1"/>
</dbReference>
<dbReference type="CDD" id="cd04902">
    <property type="entry name" value="ACT_3PGDH-xct"/>
    <property type="match status" value="1"/>
</dbReference>
<evidence type="ECO:0000256" key="8">
    <source>
        <dbReference type="ARBA" id="ARBA00048731"/>
    </source>
</evidence>
<dbReference type="SUPFAM" id="SSF143548">
    <property type="entry name" value="Serine metabolism enzymes domain"/>
    <property type="match status" value="1"/>
</dbReference>
<dbReference type="CDD" id="cd12173">
    <property type="entry name" value="PGDH_4"/>
    <property type="match status" value="1"/>
</dbReference>
<dbReference type="Pfam" id="PF02826">
    <property type="entry name" value="2-Hacid_dh_C"/>
    <property type="match status" value="1"/>
</dbReference>
<dbReference type="NCBIfam" id="TIGR01327">
    <property type="entry name" value="PGDH"/>
    <property type="match status" value="1"/>
</dbReference>
<dbReference type="Gene3D" id="3.40.50.720">
    <property type="entry name" value="NAD(P)-binding Rossmann-like Domain"/>
    <property type="match status" value="2"/>
</dbReference>
<comment type="catalytic activity">
    <reaction evidence="7">
        <text>(R)-2-hydroxyglutarate + NAD(+) = 2-oxoglutarate + NADH + H(+)</text>
        <dbReference type="Rhea" id="RHEA:49612"/>
        <dbReference type="ChEBI" id="CHEBI:15378"/>
        <dbReference type="ChEBI" id="CHEBI:15801"/>
        <dbReference type="ChEBI" id="CHEBI:16810"/>
        <dbReference type="ChEBI" id="CHEBI:57540"/>
        <dbReference type="ChEBI" id="CHEBI:57945"/>
        <dbReference type="EC" id="1.1.1.399"/>
    </reaction>
</comment>
<dbReference type="EMBL" id="CP000804">
    <property type="protein sequence ID" value="ABU56396.1"/>
    <property type="molecule type" value="Genomic_DNA"/>
</dbReference>
<gene>
    <name evidence="11" type="ordered locus">Rcas_0263</name>
</gene>
<evidence type="ECO:0000256" key="4">
    <source>
        <dbReference type="ARBA" id="ARBA00021582"/>
    </source>
</evidence>
<dbReference type="InterPro" id="IPR045865">
    <property type="entry name" value="ACT-like_dom_sf"/>
</dbReference>
<proteinExistence type="inferred from homology"/>
<dbReference type="OrthoDB" id="9792971at2"/>
<keyword evidence="5 9" id="KW-0560">Oxidoreductase</keyword>
<dbReference type="eggNOG" id="COG1052">
    <property type="taxonomic scope" value="Bacteria"/>
</dbReference>